<dbReference type="PANTHER" id="PTHR24258">
    <property type="entry name" value="SERINE PROTEASE-RELATED"/>
    <property type="match status" value="1"/>
</dbReference>
<dbReference type="PROSITE" id="PS00134">
    <property type="entry name" value="TRYPSIN_HIS"/>
    <property type="match status" value="1"/>
</dbReference>
<dbReference type="Proteomes" id="UP001497382">
    <property type="component" value="Unassembled WGS sequence"/>
</dbReference>
<dbReference type="GO" id="GO:0004252">
    <property type="term" value="F:serine-type endopeptidase activity"/>
    <property type="evidence" value="ECO:0007669"/>
    <property type="project" value="InterPro"/>
</dbReference>
<evidence type="ECO:0000313" key="12">
    <source>
        <dbReference type="Proteomes" id="UP001497382"/>
    </source>
</evidence>
<dbReference type="CDD" id="cd00190">
    <property type="entry name" value="Tryp_SPc"/>
    <property type="match status" value="1"/>
</dbReference>
<comment type="caution">
    <text evidence="11">The sequence shown here is derived from an EMBL/GenBank/DDBJ whole genome shotgun (WGS) entry which is preliminary data.</text>
</comment>
<evidence type="ECO:0000256" key="7">
    <source>
        <dbReference type="ARBA" id="ARBA00023145"/>
    </source>
</evidence>
<evidence type="ECO:0000256" key="9">
    <source>
        <dbReference type="SAM" id="SignalP"/>
    </source>
</evidence>
<feature type="domain" description="Peptidase S1" evidence="10">
    <location>
        <begin position="584"/>
        <end position="823"/>
    </location>
</feature>
<dbReference type="Gene3D" id="2.40.10.10">
    <property type="entry name" value="Trypsin-like serine proteases"/>
    <property type="match status" value="1"/>
</dbReference>
<evidence type="ECO:0000256" key="6">
    <source>
        <dbReference type="ARBA" id="ARBA00022825"/>
    </source>
</evidence>
<keyword evidence="7" id="KW-0865">Zymogen</keyword>
<gene>
    <name evidence="11" type="ORF">LARSCL_LOCUS19084</name>
</gene>
<dbReference type="AlphaFoldDB" id="A0AAV2BGG7"/>
<reference evidence="11 12" key="1">
    <citation type="submission" date="2024-04" db="EMBL/GenBank/DDBJ databases">
        <authorList>
            <person name="Rising A."/>
            <person name="Reimegard J."/>
            <person name="Sonavane S."/>
            <person name="Akerstrom W."/>
            <person name="Nylinder S."/>
            <person name="Hedman E."/>
            <person name="Kallberg Y."/>
        </authorList>
    </citation>
    <scope>NUCLEOTIDE SEQUENCE [LARGE SCALE GENOMIC DNA]</scope>
</reference>
<evidence type="ECO:0000256" key="3">
    <source>
        <dbReference type="ARBA" id="ARBA00022670"/>
    </source>
</evidence>
<comment type="subcellular location">
    <subcellularLocation>
        <location evidence="1">Secreted</location>
    </subcellularLocation>
</comment>
<dbReference type="SMART" id="SM00020">
    <property type="entry name" value="Tryp_SPc"/>
    <property type="match status" value="1"/>
</dbReference>
<protein>
    <recommendedName>
        <fullName evidence="10">Peptidase S1 domain-containing protein</fullName>
    </recommendedName>
</protein>
<evidence type="ECO:0000256" key="4">
    <source>
        <dbReference type="ARBA" id="ARBA00022729"/>
    </source>
</evidence>
<accession>A0AAV2BGG7</accession>
<evidence type="ECO:0000256" key="5">
    <source>
        <dbReference type="ARBA" id="ARBA00022801"/>
    </source>
</evidence>
<dbReference type="GO" id="GO:0005576">
    <property type="term" value="C:extracellular region"/>
    <property type="evidence" value="ECO:0007669"/>
    <property type="project" value="UniProtKB-SubCell"/>
</dbReference>
<dbReference type="Pfam" id="PF18398">
    <property type="entry name" value="CLIP_SPH_mas"/>
    <property type="match status" value="4"/>
</dbReference>
<evidence type="ECO:0000259" key="10">
    <source>
        <dbReference type="PROSITE" id="PS50240"/>
    </source>
</evidence>
<dbReference type="SUPFAM" id="SSF50494">
    <property type="entry name" value="Trypsin-like serine proteases"/>
    <property type="match status" value="1"/>
</dbReference>
<proteinExistence type="predicted"/>
<dbReference type="InterPro" id="IPR009003">
    <property type="entry name" value="Peptidase_S1_PA"/>
</dbReference>
<keyword evidence="6" id="KW-0720">Serine protease</keyword>
<dbReference type="EMBL" id="CAXIEN010000362">
    <property type="protein sequence ID" value="CAL1295092.1"/>
    <property type="molecule type" value="Genomic_DNA"/>
</dbReference>
<sequence length="832" mass="90980">MVVLPFVIFCFALLETCLGSEHTTVATESVTEKITCPGHCVKEDSCSVALNDTDCDDGLVCCVDQEITTSTEYAEYYTTEDAFGYSSPAEEEYEEIEAEVEGQTDDQAISYSFPQEGADEGNPDYTYAFSEESDVFNLRSGEVVETCPGTCIPLESSNECDYVIDNEDACPTGSTCCLTEDDVRATTDKYNYYVTDETSSQESENVLVKRAVPSPSDSCPGTCVHPSHALFCEQILPEFPCPLDSKCCIKRSTERSSKVIQCTGQCLPLNIQGYCFPPNELVLGPTTCKSGTTCCMQRYFGSRVQPPSVGTMQFPNAQYQVPTADSSQVVLGHLAIDDEGTVFRVGTDGQISPLPKVSRIDHLRATYKKLMVYPHSGGHIVIYADSTGALYQQFYPNMTYDPETPFGRPSGSRFNKVDVQKPSVRKPVIRRPTEEEASLQDLDDVPRFQQVHSIRKPVDTEKEMNLQDFDTPFPEESEDIIIPDDDDEALVVDSKPSVADGKTGRPTCPGSCLSFFLRFTCFRGHAIYDGFSCPGRSVCCARVEDIENHEKRLRSLSPYYQESSVSGKTVPKCGIKGRKESQRTVSGKDSLPGEWCWQVAVINVQNQYMCGGALIGDSWIITAAHCVAGSIKENQAIFVRAGVTDLKSSEDNNKGQTIRVVSTFIHHNFNSINLDNNVALLKLQKPVDLNNVCVVCLPTSGQMPAGNAKCTVTGYGFITKEGEMSLKIRAAEVPIVDDTECMTNVTEALVNPFILPASSFCAGGESQQDDCQGDAGGPLACEISGHHELIGLVSWTLGCGRNDVPSIYVKVPAFMGWINQVISSSSFLTAIN</sequence>
<keyword evidence="2" id="KW-0964">Secreted</keyword>
<keyword evidence="8" id="KW-1015">Disulfide bond</keyword>
<dbReference type="GO" id="GO:0006508">
    <property type="term" value="P:proteolysis"/>
    <property type="evidence" value="ECO:0007669"/>
    <property type="project" value="UniProtKB-KW"/>
</dbReference>
<dbReference type="InterPro" id="IPR001314">
    <property type="entry name" value="Peptidase_S1A"/>
</dbReference>
<dbReference type="PANTHER" id="PTHR24258:SF140">
    <property type="entry name" value="BCDNA.GH08420-RELATED"/>
    <property type="match status" value="1"/>
</dbReference>
<dbReference type="PRINTS" id="PR00722">
    <property type="entry name" value="CHYMOTRYPSIN"/>
</dbReference>
<organism evidence="11 12">
    <name type="scientific">Larinioides sclopetarius</name>
    <dbReference type="NCBI Taxonomy" id="280406"/>
    <lineage>
        <taxon>Eukaryota</taxon>
        <taxon>Metazoa</taxon>
        <taxon>Ecdysozoa</taxon>
        <taxon>Arthropoda</taxon>
        <taxon>Chelicerata</taxon>
        <taxon>Arachnida</taxon>
        <taxon>Araneae</taxon>
        <taxon>Araneomorphae</taxon>
        <taxon>Entelegynae</taxon>
        <taxon>Araneoidea</taxon>
        <taxon>Araneidae</taxon>
        <taxon>Larinioides</taxon>
    </lineage>
</organism>
<name>A0AAV2BGG7_9ARAC</name>
<dbReference type="InterPro" id="IPR040479">
    <property type="entry name" value="CLIP_SPH_mas"/>
</dbReference>
<keyword evidence="5" id="KW-0378">Hydrolase</keyword>
<dbReference type="InterPro" id="IPR043504">
    <property type="entry name" value="Peptidase_S1_PA_chymotrypsin"/>
</dbReference>
<dbReference type="InterPro" id="IPR018114">
    <property type="entry name" value="TRYPSIN_HIS"/>
</dbReference>
<keyword evidence="4 9" id="KW-0732">Signal</keyword>
<evidence type="ECO:0000256" key="1">
    <source>
        <dbReference type="ARBA" id="ARBA00004613"/>
    </source>
</evidence>
<dbReference type="FunFam" id="2.40.10.10:FF:000146">
    <property type="entry name" value="Serine protease 53"/>
    <property type="match status" value="1"/>
</dbReference>
<feature type="chain" id="PRO_5043774401" description="Peptidase S1 domain-containing protein" evidence="9">
    <location>
        <begin position="20"/>
        <end position="832"/>
    </location>
</feature>
<feature type="signal peptide" evidence="9">
    <location>
        <begin position="1"/>
        <end position="19"/>
    </location>
</feature>
<dbReference type="Pfam" id="PF00089">
    <property type="entry name" value="Trypsin"/>
    <property type="match status" value="1"/>
</dbReference>
<evidence type="ECO:0000256" key="2">
    <source>
        <dbReference type="ARBA" id="ARBA00022525"/>
    </source>
</evidence>
<evidence type="ECO:0000313" key="11">
    <source>
        <dbReference type="EMBL" id="CAL1295092.1"/>
    </source>
</evidence>
<keyword evidence="3" id="KW-0645">Protease</keyword>
<evidence type="ECO:0000256" key="8">
    <source>
        <dbReference type="ARBA" id="ARBA00023157"/>
    </source>
</evidence>
<dbReference type="PROSITE" id="PS50240">
    <property type="entry name" value="TRYPSIN_DOM"/>
    <property type="match status" value="1"/>
</dbReference>
<dbReference type="InterPro" id="IPR001254">
    <property type="entry name" value="Trypsin_dom"/>
</dbReference>
<keyword evidence="12" id="KW-1185">Reference proteome</keyword>